<dbReference type="EMBL" id="GIKN01004057">
    <property type="protein sequence ID" value="NIE46330.1"/>
    <property type="molecule type" value="Transcribed_RNA"/>
</dbReference>
<keyword evidence="1" id="KW-0732">Signal</keyword>
<dbReference type="AlphaFoldDB" id="A0A6G5A840"/>
<evidence type="ECO:0000313" key="2">
    <source>
        <dbReference type="EMBL" id="NIE46330.1"/>
    </source>
</evidence>
<feature type="chain" id="PRO_5026329476" evidence="1">
    <location>
        <begin position="21"/>
        <end position="202"/>
    </location>
</feature>
<reference evidence="2" key="1">
    <citation type="submission" date="2020-03" db="EMBL/GenBank/DDBJ databases">
        <title>A transcriptome and proteome of the tick Rhipicephalus microplus shaped by the genetic composition of its hosts and developmental stage.</title>
        <authorList>
            <person name="Garcia G.R."/>
            <person name="Ribeiro J.M.C."/>
            <person name="Maruyama S.R."/>
            <person name="Gardinasse L.G."/>
            <person name="Nelson K."/>
            <person name="Ferreira B.R."/>
            <person name="Andrade T.G."/>
            <person name="Santos I.K.F.M."/>
        </authorList>
    </citation>
    <scope>NUCLEOTIDE SEQUENCE</scope>
    <source>
        <strain evidence="2">NSGR</strain>
        <tissue evidence="2">Salivary glands</tissue>
    </source>
</reference>
<sequence>MMKSFTLYLITFCICSFANVERSSCNSEEEDNEVPTLEDLRKMLSTREKIWLTMRTYDNPRRDCIYWLNNGLNTTDYDFFYWERRRPRPSSWNNGVAGKIHKHAKIGYLDEVPYPAMVIRAHYEKEEHARVYLLLYWSESEKCFILLHPDGECEQYTWDSMKSKKHECDKVFFDTCGASNYPVFKPSCLDPNALCIKFHSLC</sequence>
<dbReference type="SUPFAM" id="SSF50814">
    <property type="entry name" value="Lipocalins"/>
    <property type="match status" value="1"/>
</dbReference>
<dbReference type="Gene3D" id="2.40.128.20">
    <property type="match status" value="1"/>
</dbReference>
<dbReference type="VEuPathDB" id="VectorBase:LOC119181111"/>
<protein>
    <submittedName>
        <fullName evidence="2">Putative lipocalin</fullName>
    </submittedName>
</protein>
<feature type="signal peptide" evidence="1">
    <location>
        <begin position="1"/>
        <end position="20"/>
    </location>
</feature>
<accession>A0A6G5A840</accession>
<name>A0A6G5A840_RHIMP</name>
<dbReference type="OrthoDB" id="10416043at2759"/>
<evidence type="ECO:0000256" key="1">
    <source>
        <dbReference type="SAM" id="SignalP"/>
    </source>
</evidence>
<dbReference type="InterPro" id="IPR012674">
    <property type="entry name" value="Calycin"/>
</dbReference>
<proteinExistence type="predicted"/>
<organism evidence="2">
    <name type="scientific">Rhipicephalus microplus</name>
    <name type="common">Cattle tick</name>
    <name type="synonym">Boophilus microplus</name>
    <dbReference type="NCBI Taxonomy" id="6941"/>
    <lineage>
        <taxon>Eukaryota</taxon>
        <taxon>Metazoa</taxon>
        <taxon>Ecdysozoa</taxon>
        <taxon>Arthropoda</taxon>
        <taxon>Chelicerata</taxon>
        <taxon>Arachnida</taxon>
        <taxon>Acari</taxon>
        <taxon>Parasitiformes</taxon>
        <taxon>Ixodida</taxon>
        <taxon>Ixodoidea</taxon>
        <taxon>Ixodidae</taxon>
        <taxon>Rhipicephalinae</taxon>
        <taxon>Rhipicephalus</taxon>
        <taxon>Boophilus</taxon>
    </lineage>
</organism>